<dbReference type="Pfam" id="PF00005">
    <property type="entry name" value="ABC_tran"/>
    <property type="match status" value="1"/>
</dbReference>
<dbReference type="InterPro" id="IPR015854">
    <property type="entry name" value="ABC_transpr_LolD-like"/>
</dbReference>
<dbReference type="InterPro" id="IPR003439">
    <property type="entry name" value="ABC_transporter-like_ATP-bd"/>
</dbReference>
<reference evidence="5" key="1">
    <citation type="submission" date="2018-05" db="EMBL/GenBank/DDBJ databases">
        <authorList>
            <person name="Lanie J.A."/>
            <person name="Ng W.-L."/>
            <person name="Kazmierczak K.M."/>
            <person name="Andrzejewski T.M."/>
            <person name="Davidsen T.M."/>
            <person name="Wayne K.J."/>
            <person name="Tettelin H."/>
            <person name="Glass J.I."/>
            <person name="Rusch D."/>
            <person name="Podicherti R."/>
            <person name="Tsui H.-C.T."/>
            <person name="Winkler M.E."/>
        </authorList>
    </citation>
    <scope>NUCLEOTIDE SEQUENCE</scope>
</reference>
<keyword evidence="2" id="KW-0547">Nucleotide-binding</keyword>
<evidence type="ECO:0000256" key="1">
    <source>
        <dbReference type="ARBA" id="ARBA00022448"/>
    </source>
</evidence>
<organism evidence="5">
    <name type="scientific">marine metagenome</name>
    <dbReference type="NCBI Taxonomy" id="408172"/>
    <lineage>
        <taxon>unclassified sequences</taxon>
        <taxon>metagenomes</taxon>
        <taxon>ecological metagenomes</taxon>
    </lineage>
</organism>
<dbReference type="InterPro" id="IPR017871">
    <property type="entry name" value="ABC_transporter-like_CS"/>
</dbReference>
<dbReference type="FunFam" id="3.40.50.300:FF:000032">
    <property type="entry name" value="Export ABC transporter ATP-binding protein"/>
    <property type="match status" value="1"/>
</dbReference>
<sequence>MVNIEDRSSEYALELQEINKVYEGPPIVKALSDVSLTVNHGELLGIIGSSGSGKTTLLHIMGTLSTPSSGSISIDGTNVVGMSDKQLSGVRSRKIGFVFQEFFLLPGFSALENVANGLLYSGIPSEERMERAFEMLRTVGLGERGDHLPNELSGGEQQRVAVARALVHKPSFVLADEPTGNLDSENTASLMALLTTLNEGGTTVILITHDLEVAKSAQRRITLRDGRVDSDLSR</sequence>
<dbReference type="GO" id="GO:0005524">
    <property type="term" value="F:ATP binding"/>
    <property type="evidence" value="ECO:0007669"/>
    <property type="project" value="UniProtKB-KW"/>
</dbReference>
<dbReference type="InterPro" id="IPR027417">
    <property type="entry name" value="P-loop_NTPase"/>
</dbReference>
<evidence type="ECO:0000313" key="5">
    <source>
        <dbReference type="EMBL" id="SUZ89690.1"/>
    </source>
</evidence>
<dbReference type="PROSITE" id="PS50893">
    <property type="entry name" value="ABC_TRANSPORTER_2"/>
    <property type="match status" value="1"/>
</dbReference>
<keyword evidence="3" id="KW-0067">ATP-binding</keyword>
<dbReference type="SMART" id="SM00382">
    <property type="entry name" value="AAA"/>
    <property type="match status" value="1"/>
</dbReference>
<dbReference type="SUPFAM" id="SSF52540">
    <property type="entry name" value="P-loop containing nucleoside triphosphate hydrolases"/>
    <property type="match status" value="1"/>
</dbReference>
<dbReference type="PANTHER" id="PTHR24220:SF86">
    <property type="entry name" value="ABC TRANSPORTER ABCH.1"/>
    <property type="match status" value="1"/>
</dbReference>
<dbReference type="GO" id="GO:0098796">
    <property type="term" value="C:membrane protein complex"/>
    <property type="evidence" value="ECO:0007669"/>
    <property type="project" value="UniProtKB-ARBA"/>
</dbReference>
<dbReference type="PANTHER" id="PTHR24220">
    <property type="entry name" value="IMPORT ATP-BINDING PROTEIN"/>
    <property type="match status" value="1"/>
</dbReference>
<dbReference type="AlphaFoldDB" id="A0A381RDF0"/>
<feature type="domain" description="ABC transporter" evidence="4">
    <location>
        <begin position="13"/>
        <end position="232"/>
    </location>
</feature>
<dbReference type="GO" id="GO:0016887">
    <property type="term" value="F:ATP hydrolysis activity"/>
    <property type="evidence" value="ECO:0007669"/>
    <property type="project" value="InterPro"/>
</dbReference>
<protein>
    <recommendedName>
        <fullName evidence="4">ABC transporter domain-containing protein</fullName>
    </recommendedName>
</protein>
<proteinExistence type="predicted"/>
<gene>
    <name evidence="5" type="ORF">METZ01_LOCUS42544</name>
</gene>
<keyword evidence="1" id="KW-0813">Transport</keyword>
<name>A0A381RDF0_9ZZZZ</name>
<evidence type="ECO:0000259" key="4">
    <source>
        <dbReference type="PROSITE" id="PS50893"/>
    </source>
</evidence>
<dbReference type="CDD" id="cd03255">
    <property type="entry name" value="ABC_MJ0796_LolCDE_FtsE"/>
    <property type="match status" value="1"/>
</dbReference>
<dbReference type="InterPro" id="IPR017911">
    <property type="entry name" value="MacB-like_ATP-bd"/>
</dbReference>
<dbReference type="EMBL" id="UINC01001832">
    <property type="protein sequence ID" value="SUZ89690.1"/>
    <property type="molecule type" value="Genomic_DNA"/>
</dbReference>
<dbReference type="GO" id="GO:0005886">
    <property type="term" value="C:plasma membrane"/>
    <property type="evidence" value="ECO:0007669"/>
    <property type="project" value="TreeGrafter"/>
</dbReference>
<dbReference type="Gene3D" id="3.40.50.300">
    <property type="entry name" value="P-loop containing nucleotide triphosphate hydrolases"/>
    <property type="match status" value="1"/>
</dbReference>
<dbReference type="InterPro" id="IPR003593">
    <property type="entry name" value="AAA+_ATPase"/>
</dbReference>
<dbReference type="GO" id="GO:0022857">
    <property type="term" value="F:transmembrane transporter activity"/>
    <property type="evidence" value="ECO:0007669"/>
    <property type="project" value="TreeGrafter"/>
</dbReference>
<evidence type="ECO:0000256" key="2">
    <source>
        <dbReference type="ARBA" id="ARBA00022741"/>
    </source>
</evidence>
<accession>A0A381RDF0</accession>
<dbReference type="PROSITE" id="PS00211">
    <property type="entry name" value="ABC_TRANSPORTER_1"/>
    <property type="match status" value="1"/>
</dbReference>
<evidence type="ECO:0000256" key="3">
    <source>
        <dbReference type="ARBA" id="ARBA00022840"/>
    </source>
</evidence>